<feature type="chain" id="PRO_5011914169" evidence="2">
    <location>
        <begin position="31"/>
        <end position="175"/>
    </location>
</feature>
<dbReference type="Gramene" id="Manes.06G122700.2.v8.1">
    <property type="protein sequence ID" value="Manes.06G122700.2.v8.1.CDS"/>
    <property type="gene ID" value="Manes.06G122700.v8.1"/>
</dbReference>
<feature type="signal peptide" evidence="2">
    <location>
        <begin position="1"/>
        <end position="30"/>
    </location>
</feature>
<dbReference type="PANTHER" id="PTHR33184:SF67">
    <property type="entry name" value="PROTEIN TAPETUM DETERMINANT 1"/>
    <property type="match status" value="1"/>
</dbReference>
<keyword evidence="4" id="KW-1185">Reference proteome</keyword>
<evidence type="ECO:0000256" key="2">
    <source>
        <dbReference type="SAM" id="SignalP"/>
    </source>
</evidence>
<evidence type="ECO:0000313" key="4">
    <source>
        <dbReference type="Proteomes" id="UP000091857"/>
    </source>
</evidence>
<protein>
    <submittedName>
        <fullName evidence="3">Uncharacterized protein</fullName>
    </submittedName>
</protein>
<name>A0A251KPM5_MANES</name>
<dbReference type="InterPro" id="IPR040361">
    <property type="entry name" value="TPD1"/>
</dbReference>
<sequence length="175" mass="18808">MRAFSKGRIAAVLVLLFSLILLSMPLYSTGTSYIEGRSTGSINSVSKGGNYTLFSPHRKLLRRSLAIVEPVRIAEKCTKADILIIQGATPPLPSGIPTYTVEIMNACASGCDISGIHLTCGWFSSANPINPNIFKRLSYNDCLVNDGKPLAVGGTISFVYASTYLYPMSVSSVFC</sequence>
<reference evidence="3 4" key="1">
    <citation type="submission" date="2016-02" db="EMBL/GenBank/DDBJ databases">
        <title>WGS assembly of Manihot esculenta.</title>
        <authorList>
            <person name="Bredeson J.V."/>
            <person name="Prochnik S.E."/>
            <person name="Lyons J.B."/>
            <person name="Schmutz J."/>
            <person name="Grimwood J."/>
            <person name="Vrebalov J."/>
            <person name="Bart R.S."/>
            <person name="Amuge T."/>
            <person name="Ferguson M.E."/>
            <person name="Green R."/>
            <person name="Putnam N."/>
            <person name="Stites J."/>
            <person name="Rounsley S."/>
            <person name="Rokhsar D.S."/>
        </authorList>
    </citation>
    <scope>NUCLEOTIDE SEQUENCE [LARGE SCALE GENOMIC DNA]</scope>
    <source>
        <strain evidence="4">cv. AM560-2</strain>
        <tissue evidence="3">Leaf</tissue>
    </source>
</reference>
<dbReference type="Pfam" id="PF24068">
    <property type="entry name" value="TPD1_C"/>
    <property type="match status" value="1"/>
</dbReference>
<dbReference type="Proteomes" id="UP000091857">
    <property type="component" value="Chromosome 6"/>
</dbReference>
<dbReference type="Gramene" id="Manes.06G122700.4.v8.1">
    <property type="protein sequence ID" value="Manes.06G122700.4.v8.1.CDS"/>
    <property type="gene ID" value="Manes.06G122700.v8.1"/>
</dbReference>
<proteinExistence type="predicted"/>
<dbReference type="EMBL" id="CM004392">
    <property type="protein sequence ID" value="OAY47994.1"/>
    <property type="molecule type" value="Genomic_DNA"/>
</dbReference>
<keyword evidence="1 2" id="KW-0732">Signal</keyword>
<dbReference type="PANTHER" id="PTHR33184">
    <property type="entry name" value="PROTEIN TAPETUM DETERMINANT 1-LIKE-RELATED"/>
    <property type="match status" value="1"/>
</dbReference>
<accession>A0A251KPM5</accession>
<dbReference type="GO" id="GO:0001709">
    <property type="term" value="P:cell fate determination"/>
    <property type="evidence" value="ECO:0000318"/>
    <property type="project" value="GO_Central"/>
</dbReference>
<organism evidence="3 4">
    <name type="scientific">Manihot esculenta</name>
    <name type="common">Cassava</name>
    <name type="synonym">Jatropha manihot</name>
    <dbReference type="NCBI Taxonomy" id="3983"/>
    <lineage>
        <taxon>Eukaryota</taxon>
        <taxon>Viridiplantae</taxon>
        <taxon>Streptophyta</taxon>
        <taxon>Embryophyta</taxon>
        <taxon>Tracheophyta</taxon>
        <taxon>Spermatophyta</taxon>
        <taxon>Magnoliopsida</taxon>
        <taxon>eudicotyledons</taxon>
        <taxon>Gunneridae</taxon>
        <taxon>Pentapetalae</taxon>
        <taxon>rosids</taxon>
        <taxon>fabids</taxon>
        <taxon>Malpighiales</taxon>
        <taxon>Euphorbiaceae</taxon>
        <taxon>Crotonoideae</taxon>
        <taxon>Manihoteae</taxon>
        <taxon>Manihot</taxon>
    </lineage>
</organism>
<dbReference type="STRING" id="3983.A0A251KPM5"/>
<evidence type="ECO:0000256" key="1">
    <source>
        <dbReference type="ARBA" id="ARBA00022729"/>
    </source>
</evidence>
<gene>
    <name evidence="3" type="ORF">MANES_06G122700</name>
</gene>
<dbReference type="AlphaFoldDB" id="A0A251KPM5"/>
<dbReference type="OrthoDB" id="1572689at2759"/>
<evidence type="ECO:0000313" key="3">
    <source>
        <dbReference type="EMBL" id="OAY47993.1"/>
    </source>
</evidence>
<dbReference type="EMBL" id="CM004392">
    <property type="protein sequence ID" value="OAY47993.1"/>
    <property type="molecule type" value="Genomic_DNA"/>
</dbReference>